<gene>
    <name evidence="1" type="ORF">MMYC01_208124</name>
</gene>
<keyword evidence="2" id="KW-1185">Reference proteome</keyword>
<dbReference type="EMBL" id="LCTW02000274">
    <property type="protein sequence ID" value="KXX75391.1"/>
    <property type="molecule type" value="Genomic_DNA"/>
</dbReference>
<sequence>MAKATDQFWRFPPVDEQRHAVGFSVLIKVAKEISSMKHYRFIRIARVGDSCDSNKIRVRKGDPEPESKGSYVDAHTVFEDLDGDADLVFVKPTSMLLYSNELGVDDWKHPLPFDRQWYDAFRPFCLCEFLVVEMVSDMAYRISIGRAHVNAWAQEPPETETATLG</sequence>
<reference evidence="1 2" key="1">
    <citation type="journal article" date="2016" name="Genome Announc.">
        <title>Genome Sequence of Madurella mycetomatis mm55, Isolated from a Human Mycetoma Case in Sudan.</title>
        <authorList>
            <person name="Smit S."/>
            <person name="Derks M.F."/>
            <person name="Bervoets S."/>
            <person name="Fahal A."/>
            <person name="van Leeuwen W."/>
            <person name="van Belkum A."/>
            <person name="van de Sande W.W."/>
        </authorList>
    </citation>
    <scope>NUCLEOTIDE SEQUENCE [LARGE SCALE GENOMIC DNA]</scope>
    <source>
        <strain evidence="2">mm55</strain>
    </source>
</reference>
<dbReference type="Proteomes" id="UP000078237">
    <property type="component" value="Unassembled WGS sequence"/>
</dbReference>
<evidence type="ECO:0000313" key="1">
    <source>
        <dbReference type="EMBL" id="KXX75391.1"/>
    </source>
</evidence>
<dbReference type="OrthoDB" id="2975793at2759"/>
<name>A0A175VW37_9PEZI</name>
<protein>
    <submittedName>
        <fullName evidence="1">Uncharacterized protein</fullName>
    </submittedName>
</protein>
<comment type="caution">
    <text evidence="1">The sequence shown here is derived from an EMBL/GenBank/DDBJ whole genome shotgun (WGS) entry which is preliminary data.</text>
</comment>
<evidence type="ECO:0000313" key="2">
    <source>
        <dbReference type="Proteomes" id="UP000078237"/>
    </source>
</evidence>
<proteinExistence type="predicted"/>
<dbReference type="AlphaFoldDB" id="A0A175VW37"/>
<dbReference type="VEuPathDB" id="FungiDB:MMYC01_208124"/>
<organism evidence="1 2">
    <name type="scientific">Madurella mycetomatis</name>
    <dbReference type="NCBI Taxonomy" id="100816"/>
    <lineage>
        <taxon>Eukaryota</taxon>
        <taxon>Fungi</taxon>
        <taxon>Dikarya</taxon>
        <taxon>Ascomycota</taxon>
        <taxon>Pezizomycotina</taxon>
        <taxon>Sordariomycetes</taxon>
        <taxon>Sordariomycetidae</taxon>
        <taxon>Sordariales</taxon>
        <taxon>Sordariales incertae sedis</taxon>
        <taxon>Madurella</taxon>
    </lineage>
</organism>
<accession>A0A175VW37</accession>